<dbReference type="GO" id="GO:0007508">
    <property type="term" value="P:larval heart development"/>
    <property type="evidence" value="ECO:0007669"/>
    <property type="project" value="TreeGrafter"/>
</dbReference>
<feature type="compositionally biased region" description="Basic and acidic residues" evidence="1">
    <location>
        <begin position="172"/>
        <end position="196"/>
    </location>
</feature>
<dbReference type="PANTHER" id="PTHR33395">
    <property type="entry name" value="TRANSCRIPTASE, PUTATIVE-RELATED-RELATED"/>
    <property type="match status" value="1"/>
</dbReference>
<evidence type="ECO:0000313" key="3">
    <source>
        <dbReference type="Proteomes" id="UP000053537"/>
    </source>
</evidence>
<keyword evidence="3" id="KW-1185">Reference proteome</keyword>
<feature type="non-terminal residue" evidence="2">
    <location>
        <position position="196"/>
    </location>
</feature>
<feature type="region of interest" description="Disordered" evidence="1">
    <location>
        <begin position="163"/>
        <end position="196"/>
    </location>
</feature>
<evidence type="ECO:0000256" key="1">
    <source>
        <dbReference type="SAM" id="MobiDB-lite"/>
    </source>
</evidence>
<dbReference type="PANTHER" id="PTHR33395:SF22">
    <property type="entry name" value="REVERSE TRANSCRIPTASE DOMAIN-CONTAINING PROTEIN"/>
    <property type="match status" value="1"/>
</dbReference>
<dbReference type="EMBL" id="KK846203">
    <property type="protein sequence ID" value="KFP87718.1"/>
    <property type="molecule type" value="Genomic_DNA"/>
</dbReference>
<dbReference type="Proteomes" id="UP000053537">
    <property type="component" value="Unassembled WGS sequence"/>
</dbReference>
<name>A0A091NDH1_9PASS</name>
<reference evidence="2 3" key="1">
    <citation type="submission" date="2014-04" db="EMBL/GenBank/DDBJ databases">
        <title>Genome evolution of avian class.</title>
        <authorList>
            <person name="Zhang G."/>
            <person name="Li C."/>
        </authorList>
    </citation>
    <scope>NUCLEOTIDE SEQUENCE [LARGE SCALE GENOMIC DNA]</scope>
    <source>
        <strain evidence="2">BGI_N310</strain>
    </source>
</reference>
<evidence type="ECO:0000313" key="2">
    <source>
        <dbReference type="EMBL" id="KFP87718.1"/>
    </source>
</evidence>
<protein>
    <submittedName>
        <fullName evidence="2">Uncharacterized protein</fullName>
    </submittedName>
</protein>
<organism evidence="2 3">
    <name type="scientific">Acanthisitta chloris</name>
    <name type="common">rifleman</name>
    <dbReference type="NCBI Taxonomy" id="57068"/>
    <lineage>
        <taxon>Eukaryota</taxon>
        <taxon>Metazoa</taxon>
        <taxon>Chordata</taxon>
        <taxon>Craniata</taxon>
        <taxon>Vertebrata</taxon>
        <taxon>Euteleostomi</taxon>
        <taxon>Archelosauria</taxon>
        <taxon>Archosauria</taxon>
        <taxon>Dinosauria</taxon>
        <taxon>Saurischia</taxon>
        <taxon>Theropoda</taxon>
        <taxon>Coelurosauria</taxon>
        <taxon>Aves</taxon>
        <taxon>Neognathae</taxon>
        <taxon>Neoaves</taxon>
        <taxon>Telluraves</taxon>
        <taxon>Australaves</taxon>
        <taxon>Passeriformes</taxon>
        <taxon>Acanthisittidae</taxon>
        <taxon>Acanthisitta</taxon>
    </lineage>
</organism>
<proteinExistence type="predicted"/>
<dbReference type="GO" id="GO:0031012">
    <property type="term" value="C:extracellular matrix"/>
    <property type="evidence" value="ECO:0007669"/>
    <property type="project" value="TreeGrafter"/>
</dbReference>
<feature type="non-terminal residue" evidence="2">
    <location>
        <position position="1"/>
    </location>
</feature>
<dbReference type="AlphaFoldDB" id="A0A091NDH1"/>
<dbReference type="GO" id="GO:0061343">
    <property type="term" value="P:cell adhesion involved in heart morphogenesis"/>
    <property type="evidence" value="ECO:0007669"/>
    <property type="project" value="TreeGrafter"/>
</dbReference>
<gene>
    <name evidence="2" type="ORF">N310_01981</name>
</gene>
<sequence>DFGLFKDLLDRVPWDEVLEGRGAQECWLIFKDQLLQAQDRCIQTWRKLRKNVRRPLWMNNEVLRKLKGKKKETFRRWKAGQIDWEKYREAVREARDTVRKAKAQLELRLARDIKDNKKSFNRYVTCKRKARDNVGPLRKKTGELATLDIEKAEVLNDFFSSVFNSKCSSHPDQTEKSKGGDGEDETLKPTVEEDQV</sequence>
<accession>A0A091NDH1</accession>